<organism evidence="2 3">
    <name type="scientific">Parascaris equorum</name>
    <name type="common">Equine roundworm</name>
    <dbReference type="NCBI Taxonomy" id="6256"/>
    <lineage>
        <taxon>Eukaryota</taxon>
        <taxon>Metazoa</taxon>
        <taxon>Ecdysozoa</taxon>
        <taxon>Nematoda</taxon>
        <taxon>Chromadorea</taxon>
        <taxon>Rhabditida</taxon>
        <taxon>Spirurina</taxon>
        <taxon>Ascaridomorpha</taxon>
        <taxon>Ascaridoidea</taxon>
        <taxon>Ascarididae</taxon>
        <taxon>Parascaris</taxon>
    </lineage>
</organism>
<dbReference type="InterPro" id="IPR011333">
    <property type="entry name" value="SKP1/BTB/POZ_sf"/>
</dbReference>
<keyword evidence="2" id="KW-1185">Reference proteome</keyword>
<dbReference type="Proteomes" id="UP000887564">
    <property type="component" value="Unplaced"/>
</dbReference>
<reference evidence="3" key="1">
    <citation type="submission" date="2022-11" db="UniProtKB">
        <authorList>
            <consortium name="WormBaseParasite"/>
        </authorList>
    </citation>
    <scope>IDENTIFICATION</scope>
</reference>
<dbReference type="AlphaFoldDB" id="A0A914SAM0"/>
<name>A0A914SAM0_PAREQ</name>
<protein>
    <submittedName>
        <fullName evidence="3">BTB domain-containing protein</fullName>
    </submittedName>
</protein>
<evidence type="ECO:0000313" key="3">
    <source>
        <dbReference type="WBParaSite" id="PEQ_0001438601-mRNA-1"/>
    </source>
</evidence>
<dbReference type="PROSITE" id="PS50097">
    <property type="entry name" value="BTB"/>
    <property type="match status" value="1"/>
</dbReference>
<sequence length="158" mass="18086">LQLFEILRAECTLPNGDPAPVASIISRLFKQFRFGAACDETTELPQQQSIIHRPAIDLKYVDNAELSDVRFLLIIEQWDVIIVTFQEGTLYLQVEKRIIHAHRIVLVNSSDVFKRLLDSPKGQIEIDNISYEVFKVNQFCFSFKKTSVLANPAVFDLC</sequence>
<dbReference type="InterPro" id="IPR000210">
    <property type="entry name" value="BTB/POZ_dom"/>
</dbReference>
<feature type="domain" description="BTB" evidence="1">
    <location>
        <begin position="88"/>
        <end position="135"/>
    </location>
</feature>
<dbReference type="PANTHER" id="PTHR46071:SF2">
    <property type="entry name" value="ANKYRIN REPEAT AND BTB_POZ DOMAIN-CONTAINING PROTEIN 2-LIKE PROTEIN"/>
    <property type="match status" value="1"/>
</dbReference>
<evidence type="ECO:0000259" key="1">
    <source>
        <dbReference type="PROSITE" id="PS50097"/>
    </source>
</evidence>
<dbReference type="Gene3D" id="3.30.710.10">
    <property type="entry name" value="Potassium Channel Kv1.1, Chain A"/>
    <property type="match status" value="1"/>
</dbReference>
<accession>A0A914SAM0</accession>
<evidence type="ECO:0000313" key="2">
    <source>
        <dbReference type="Proteomes" id="UP000887564"/>
    </source>
</evidence>
<dbReference type="WBParaSite" id="PEQ_0001438601-mRNA-1">
    <property type="protein sequence ID" value="PEQ_0001438601-mRNA-1"/>
    <property type="gene ID" value="PEQ_0001438601"/>
</dbReference>
<proteinExistence type="predicted"/>
<dbReference type="PANTHER" id="PTHR46071">
    <property type="entry name" value="ANKYRIN REPEAT AND BTB/POZ DOMAIN-CONTAINING"/>
    <property type="match status" value="1"/>
</dbReference>
<dbReference type="Pfam" id="PF00651">
    <property type="entry name" value="BTB"/>
    <property type="match status" value="1"/>
</dbReference>
<dbReference type="SUPFAM" id="SSF54695">
    <property type="entry name" value="POZ domain"/>
    <property type="match status" value="1"/>
</dbReference>
<dbReference type="InterPro" id="IPR052089">
    <property type="entry name" value="Ankyrin-BTB/POZ_domain"/>
</dbReference>